<protein>
    <submittedName>
        <fullName evidence="1">Uncharacterized protein</fullName>
    </submittedName>
</protein>
<keyword evidence="2" id="KW-1185">Reference proteome</keyword>
<gene>
    <name evidence="1" type="ORF">PoB_001263200</name>
</gene>
<comment type="caution">
    <text evidence="1">The sequence shown here is derived from an EMBL/GenBank/DDBJ whole genome shotgun (WGS) entry which is preliminary data.</text>
</comment>
<evidence type="ECO:0000313" key="1">
    <source>
        <dbReference type="EMBL" id="GFN86126.1"/>
    </source>
</evidence>
<accession>A0AAV3YUH8</accession>
<evidence type="ECO:0000313" key="2">
    <source>
        <dbReference type="Proteomes" id="UP000735302"/>
    </source>
</evidence>
<reference evidence="1 2" key="1">
    <citation type="journal article" date="2021" name="Elife">
        <title>Chloroplast acquisition without the gene transfer in kleptoplastic sea slugs, Plakobranchus ocellatus.</title>
        <authorList>
            <person name="Maeda T."/>
            <person name="Takahashi S."/>
            <person name="Yoshida T."/>
            <person name="Shimamura S."/>
            <person name="Takaki Y."/>
            <person name="Nagai Y."/>
            <person name="Toyoda A."/>
            <person name="Suzuki Y."/>
            <person name="Arimoto A."/>
            <person name="Ishii H."/>
            <person name="Satoh N."/>
            <person name="Nishiyama T."/>
            <person name="Hasebe M."/>
            <person name="Maruyama T."/>
            <person name="Minagawa J."/>
            <person name="Obokata J."/>
            <person name="Shigenobu S."/>
        </authorList>
    </citation>
    <scope>NUCLEOTIDE SEQUENCE [LARGE SCALE GENOMIC DNA]</scope>
</reference>
<dbReference type="Proteomes" id="UP000735302">
    <property type="component" value="Unassembled WGS sequence"/>
</dbReference>
<dbReference type="AlphaFoldDB" id="A0AAV3YUH8"/>
<dbReference type="EMBL" id="BLXT01001496">
    <property type="protein sequence ID" value="GFN86126.1"/>
    <property type="molecule type" value="Genomic_DNA"/>
</dbReference>
<proteinExistence type="predicted"/>
<sequence length="75" mass="8192">MTVYLTVAALVASELDLKSAGTFCREFEPATDSWPGEGLKARDHPALDGTKFKVSPMHDPGIRESDVKSRLLFLA</sequence>
<name>A0AAV3YUH8_9GAST</name>
<organism evidence="1 2">
    <name type="scientific">Plakobranchus ocellatus</name>
    <dbReference type="NCBI Taxonomy" id="259542"/>
    <lineage>
        <taxon>Eukaryota</taxon>
        <taxon>Metazoa</taxon>
        <taxon>Spiralia</taxon>
        <taxon>Lophotrochozoa</taxon>
        <taxon>Mollusca</taxon>
        <taxon>Gastropoda</taxon>
        <taxon>Heterobranchia</taxon>
        <taxon>Euthyneura</taxon>
        <taxon>Panpulmonata</taxon>
        <taxon>Sacoglossa</taxon>
        <taxon>Placobranchoidea</taxon>
        <taxon>Plakobranchidae</taxon>
        <taxon>Plakobranchus</taxon>
    </lineage>
</organism>